<dbReference type="PROSITE" id="PS50977">
    <property type="entry name" value="HTH_TETR_2"/>
    <property type="match status" value="1"/>
</dbReference>
<evidence type="ECO:0000256" key="1">
    <source>
        <dbReference type="ARBA" id="ARBA00023125"/>
    </source>
</evidence>
<dbReference type="Gene3D" id="1.10.357.10">
    <property type="entry name" value="Tetracycline Repressor, domain 2"/>
    <property type="match status" value="1"/>
</dbReference>
<dbReference type="InterPro" id="IPR050624">
    <property type="entry name" value="HTH-type_Tx_Regulator"/>
</dbReference>
<dbReference type="GO" id="GO:0003677">
    <property type="term" value="F:DNA binding"/>
    <property type="evidence" value="ECO:0007669"/>
    <property type="project" value="UniProtKB-UniRule"/>
</dbReference>
<feature type="DNA-binding region" description="H-T-H motif" evidence="2">
    <location>
        <begin position="38"/>
        <end position="57"/>
    </location>
</feature>
<dbReference type="Proteomes" id="UP001300871">
    <property type="component" value="Unassembled WGS sequence"/>
</dbReference>
<dbReference type="RefSeq" id="WP_003504291.1">
    <property type="nucleotide sequence ID" value="NZ_BAABZD010000020.1"/>
</dbReference>
<dbReference type="Pfam" id="PF14278">
    <property type="entry name" value="TetR_C_8"/>
    <property type="match status" value="1"/>
</dbReference>
<dbReference type="InterPro" id="IPR009057">
    <property type="entry name" value="Homeodomain-like_sf"/>
</dbReference>
<sequence length="199" mass="23312">MKEEKKEETIDRRIRKTRRLLRECLTALLKEKKVQDITVREIADMADINRGTFYLHYKDVFDLMEQIENELLKELEDMLNHHQAQDLLSRPSLIFAELYPLVQDNADIVSILIGENGDLNFVNRLKHIVREKCLKDWMALKPLRNSNAFEAYYAFIVSGCIGMVQYWLSSGMKESAEELAYMTENIILNGIRVLEKEAK</sequence>
<dbReference type="EMBL" id="JAQLGM010000050">
    <property type="protein sequence ID" value="MDB2001877.1"/>
    <property type="molecule type" value="Genomic_DNA"/>
</dbReference>
<evidence type="ECO:0000259" key="3">
    <source>
        <dbReference type="PROSITE" id="PS50977"/>
    </source>
</evidence>
<evidence type="ECO:0000313" key="6">
    <source>
        <dbReference type="Proteomes" id="UP001300871"/>
    </source>
</evidence>
<dbReference type="InterPro" id="IPR001647">
    <property type="entry name" value="HTH_TetR"/>
</dbReference>
<gene>
    <name evidence="4" type="ORF">K5I21_06580</name>
    <name evidence="5" type="ORF">PM006_16905</name>
</gene>
<organism evidence="5 6">
    <name type="scientific">Clostridium symbiosum</name>
    <name type="common">Bacteroides symbiosus</name>
    <dbReference type="NCBI Taxonomy" id="1512"/>
    <lineage>
        <taxon>Bacteria</taxon>
        <taxon>Bacillati</taxon>
        <taxon>Bacillota</taxon>
        <taxon>Clostridia</taxon>
        <taxon>Lachnospirales</taxon>
        <taxon>Lachnospiraceae</taxon>
        <taxon>Otoolea</taxon>
    </lineage>
</organism>
<accession>A0AAW6B1K8</accession>
<dbReference type="Proteomes" id="UP001203136">
    <property type="component" value="Unassembled WGS sequence"/>
</dbReference>
<dbReference type="PANTHER" id="PTHR43479:SF7">
    <property type="entry name" value="TETR-FAMILY TRANSCRIPTIONAL REGULATOR"/>
    <property type="match status" value="1"/>
</dbReference>
<evidence type="ECO:0000313" key="5">
    <source>
        <dbReference type="EMBL" id="MDB2001877.1"/>
    </source>
</evidence>
<proteinExistence type="predicted"/>
<dbReference type="GeneID" id="57971367"/>
<keyword evidence="1 2" id="KW-0238">DNA-binding</keyword>
<evidence type="ECO:0000256" key="2">
    <source>
        <dbReference type="PROSITE-ProRule" id="PRU00335"/>
    </source>
</evidence>
<reference evidence="5" key="2">
    <citation type="submission" date="2023-01" db="EMBL/GenBank/DDBJ databases">
        <title>Human gut microbiome strain richness.</title>
        <authorList>
            <person name="Chen-Liaw A."/>
        </authorList>
    </citation>
    <scope>NUCLEOTIDE SEQUENCE</scope>
    <source>
        <strain evidence="5">B1_m1001713B170214d0_201011</strain>
    </source>
</reference>
<evidence type="ECO:0000313" key="4">
    <source>
        <dbReference type="EMBL" id="MCK0085544.1"/>
    </source>
</evidence>
<feature type="domain" description="HTH tetR-type" evidence="3">
    <location>
        <begin position="15"/>
        <end position="75"/>
    </location>
</feature>
<dbReference type="InterPro" id="IPR039532">
    <property type="entry name" value="TetR_C_Firmicutes"/>
</dbReference>
<dbReference type="AlphaFoldDB" id="A0AAW6B1K8"/>
<protein>
    <submittedName>
        <fullName evidence="5">TetR/AcrR family transcriptional regulator</fullName>
    </submittedName>
</protein>
<name>A0AAW6B1K8_CLOSY</name>
<dbReference type="EMBL" id="JAINVB010000001">
    <property type="protein sequence ID" value="MCK0085544.1"/>
    <property type="molecule type" value="Genomic_DNA"/>
</dbReference>
<dbReference type="SUPFAM" id="SSF46689">
    <property type="entry name" value="Homeodomain-like"/>
    <property type="match status" value="1"/>
</dbReference>
<reference evidence="4" key="1">
    <citation type="journal article" date="2022" name="Cell Host Microbe">
        <title>Colonization of the live biotherapeutic product VE303 and modulation of the microbiota and metabolites in healthy volunteers.</title>
        <authorList>
            <person name="Dsouza M."/>
            <person name="Menon R."/>
            <person name="Crossette E."/>
            <person name="Bhattarai S.K."/>
            <person name="Schneider J."/>
            <person name="Kim Y.G."/>
            <person name="Reddy S."/>
            <person name="Caballero S."/>
            <person name="Felix C."/>
            <person name="Cornacchione L."/>
            <person name="Hendrickson J."/>
            <person name="Watson A.R."/>
            <person name="Minot S.S."/>
            <person name="Greenfield N."/>
            <person name="Schopf L."/>
            <person name="Szabady R."/>
            <person name="Patarroyo J."/>
            <person name="Smith W."/>
            <person name="Harrison P."/>
            <person name="Kuijper E.J."/>
            <person name="Kelly C.P."/>
            <person name="Olle B."/>
            <person name="Bobilev D."/>
            <person name="Silber J.L."/>
            <person name="Bucci V."/>
            <person name="Roberts B."/>
            <person name="Faith J."/>
            <person name="Norman J.M."/>
        </authorList>
    </citation>
    <scope>NUCLEOTIDE SEQUENCE</scope>
    <source>
        <strain evidence="4">VE303-04</strain>
    </source>
</reference>
<dbReference type="PANTHER" id="PTHR43479">
    <property type="entry name" value="ACREF/ENVCD OPERON REPRESSOR-RELATED"/>
    <property type="match status" value="1"/>
</dbReference>
<comment type="caution">
    <text evidence="5">The sequence shown here is derived from an EMBL/GenBank/DDBJ whole genome shotgun (WGS) entry which is preliminary data.</text>
</comment>